<dbReference type="GO" id="GO:0016887">
    <property type="term" value="F:ATP hydrolysis activity"/>
    <property type="evidence" value="ECO:0007669"/>
    <property type="project" value="InterPro"/>
</dbReference>
<dbReference type="Pfam" id="PF00005">
    <property type="entry name" value="ABC_tran"/>
    <property type="match status" value="1"/>
</dbReference>
<dbReference type="SMART" id="SM00382">
    <property type="entry name" value="AAA"/>
    <property type="match status" value="1"/>
</dbReference>
<dbReference type="InterPro" id="IPR004606">
    <property type="entry name" value="Mop_domain"/>
</dbReference>
<comment type="caution">
    <text evidence="8">The sequence shown here is derived from an EMBL/GenBank/DDBJ whole genome shotgun (WGS) entry which is preliminary data.</text>
</comment>
<dbReference type="InterPro" id="IPR005116">
    <property type="entry name" value="Transp-assoc_OB_typ1"/>
</dbReference>
<dbReference type="OrthoDB" id="3180400at2"/>
<evidence type="ECO:0000256" key="2">
    <source>
        <dbReference type="ARBA" id="ARBA00022505"/>
    </source>
</evidence>
<evidence type="ECO:0000313" key="8">
    <source>
        <dbReference type="EMBL" id="RNM13050.1"/>
    </source>
</evidence>
<evidence type="ECO:0000256" key="5">
    <source>
        <dbReference type="PROSITE-ProRule" id="PRU01213"/>
    </source>
</evidence>
<dbReference type="Proteomes" id="UP000279994">
    <property type="component" value="Unassembled WGS sequence"/>
</dbReference>
<sequence>MTTLEYYATVGARDVSVRLTVGPGETVALLGPNGAGKSTVLGVIAGLLAPTAGQVTLGGRTLVSATGPVVAPHRRDVALLAQDPLLFPHLTALENVAFGPRARGVRRPQARATARLWLDRVGVADLGDRRPHQLSGGQAQRVAVARALAADPALLLLDEPMAALDVAVAPSVRQLLREVLVDRSVLLVTHEPLDALLLADRVVVVDGGRVVEDGPTTEVLTRPRSVFAARIAGLNLVAGTWDGSGVAAAPLVVRGMTGDPAPARAEEAVAVFAPNAVSVFRDTPTGSPRNAFSAVVTDLEPLGDRVRVRTEASGHRLAADVTPAAVADLGLGPGATVQLMVKATEVTIYAASRPTAFSAR</sequence>
<keyword evidence="2 5" id="KW-0500">Molybdenum</keyword>
<feature type="domain" description="ABC transporter" evidence="6">
    <location>
        <begin position="1"/>
        <end position="232"/>
    </location>
</feature>
<dbReference type="InterPro" id="IPR008995">
    <property type="entry name" value="Mo/tungstate-bd_C_term_dom"/>
</dbReference>
<evidence type="ECO:0000256" key="1">
    <source>
        <dbReference type="ARBA" id="ARBA00022448"/>
    </source>
</evidence>
<dbReference type="Gene3D" id="2.40.50.100">
    <property type="match status" value="1"/>
</dbReference>
<evidence type="ECO:0000256" key="3">
    <source>
        <dbReference type="ARBA" id="ARBA00022741"/>
    </source>
</evidence>
<keyword evidence="3" id="KW-0547">Nucleotide-binding</keyword>
<dbReference type="SUPFAM" id="SSF52540">
    <property type="entry name" value="P-loop containing nucleoside triphosphate hydrolases"/>
    <property type="match status" value="1"/>
</dbReference>
<dbReference type="InterPro" id="IPR017871">
    <property type="entry name" value="ABC_transporter-like_CS"/>
</dbReference>
<gene>
    <name evidence="8" type="ORF">EFL26_16610</name>
</gene>
<evidence type="ECO:0000259" key="7">
    <source>
        <dbReference type="PROSITE" id="PS51866"/>
    </source>
</evidence>
<evidence type="ECO:0000256" key="4">
    <source>
        <dbReference type="ARBA" id="ARBA00022840"/>
    </source>
</evidence>
<evidence type="ECO:0000313" key="9">
    <source>
        <dbReference type="Proteomes" id="UP000279994"/>
    </source>
</evidence>
<dbReference type="PROSITE" id="PS00211">
    <property type="entry name" value="ABC_TRANSPORTER_1"/>
    <property type="match status" value="1"/>
</dbReference>
<organism evidence="8 9">
    <name type="scientific">Nocardioides pocheonensis</name>
    <dbReference type="NCBI Taxonomy" id="661485"/>
    <lineage>
        <taxon>Bacteria</taxon>
        <taxon>Bacillati</taxon>
        <taxon>Actinomycetota</taxon>
        <taxon>Actinomycetes</taxon>
        <taxon>Propionibacteriales</taxon>
        <taxon>Nocardioidaceae</taxon>
        <taxon>Nocardioides</taxon>
    </lineage>
</organism>
<dbReference type="SUPFAM" id="SSF50331">
    <property type="entry name" value="MOP-like"/>
    <property type="match status" value="1"/>
</dbReference>
<dbReference type="InterPro" id="IPR050093">
    <property type="entry name" value="ABC_SmlMolc_Importer"/>
</dbReference>
<feature type="domain" description="Mop" evidence="7">
    <location>
        <begin position="285"/>
        <end position="350"/>
    </location>
</feature>
<name>A0A3N0GLV6_9ACTN</name>
<reference evidence="8 9" key="1">
    <citation type="submission" date="2018-11" db="EMBL/GenBank/DDBJ databases">
        <authorList>
            <person name="Li F."/>
        </authorList>
    </citation>
    <scope>NUCLEOTIDE SEQUENCE [LARGE SCALE GENOMIC DNA]</scope>
    <source>
        <strain evidence="8 9">Gsoil 818</strain>
    </source>
</reference>
<protein>
    <submittedName>
        <fullName evidence="8">ATP-binding cassette domain-containing protein</fullName>
    </submittedName>
</protein>
<dbReference type="GO" id="GO:0015689">
    <property type="term" value="P:molybdate ion transport"/>
    <property type="evidence" value="ECO:0007669"/>
    <property type="project" value="InterPro"/>
</dbReference>
<dbReference type="Pfam" id="PF03459">
    <property type="entry name" value="TOBE"/>
    <property type="match status" value="1"/>
</dbReference>
<evidence type="ECO:0000259" key="6">
    <source>
        <dbReference type="PROSITE" id="PS50893"/>
    </source>
</evidence>
<dbReference type="PROSITE" id="PS50893">
    <property type="entry name" value="ABC_TRANSPORTER_2"/>
    <property type="match status" value="1"/>
</dbReference>
<dbReference type="InterPro" id="IPR003439">
    <property type="entry name" value="ABC_transporter-like_ATP-bd"/>
</dbReference>
<proteinExistence type="predicted"/>
<keyword evidence="1" id="KW-0813">Transport</keyword>
<dbReference type="RefSeq" id="WP_123224025.1">
    <property type="nucleotide sequence ID" value="NZ_RJSF01000043.1"/>
</dbReference>
<dbReference type="InterPro" id="IPR003593">
    <property type="entry name" value="AAA+_ATPase"/>
</dbReference>
<dbReference type="PANTHER" id="PTHR42781">
    <property type="entry name" value="SPERMIDINE/PUTRESCINE IMPORT ATP-BINDING PROTEIN POTA"/>
    <property type="match status" value="1"/>
</dbReference>
<accession>A0A3N0GLV6</accession>
<dbReference type="Gene3D" id="3.40.50.300">
    <property type="entry name" value="P-loop containing nucleotide triphosphate hydrolases"/>
    <property type="match status" value="1"/>
</dbReference>
<dbReference type="InterPro" id="IPR027417">
    <property type="entry name" value="P-loop_NTPase"/>
</dbReference>
<dbReference type="GO" id="GO:0005524">
    <property type="term" value="F:ATP binding"/>
    <property type="evidence" value="ECO:0007669"/>
    <property type="project" value="UniProtKB-KW"/>
</dbReference>
<keyword evidence="9" id="KW-1185">Reference proteome</keyword>
<keyword evidence="4 8" id="KW-0067">ATP-binding</keyword>
<dbReference type="AlphaFoldDB" id="A0A3N0GLV6"/>
<dbReference type="PANTHER" id="PTHR42781:SF4">
    <property type="entry name" value="SPERMIDINE_PUTRESCINE IMPORT ATP-BINDING PROTEIN POTA"/>
    <property type="match status" value="1"/>
</dbReference>
<dbReference type="EMBL" id="RJSF01000043">
    <property type="protein sequence ID" value="RNM13050.1"/>
    <property type="molecule type" value="Genomic_DNA"/>
</dbReference>
<dbReference type="PROSITE" id="PS51866">
    <property type="entry name" value="MOP"/>
    <property type="match status" value="1"/>
</dbReference>